<dbReference type="Proteomes" id="UP000516230">
    <property type="component" value="Chromosome"/>
</dbReference>
<sequence length="137" mass="14389">MTEKPDRGTHGATPAHEPTPEDLRQRIEGTREELGHTVEALAAKADVKAQAQEKAADAREKAAEAREKAADAAHRAQDKAALLLRSAKDSTPEPVREAASHAATAAGRNRGPVLAGAAVAALAAVVLLARRSRGHRF</sequence>
<name>A0A7H0I233_9ACTN</name>
<evidence type="ECO:0000313" key="5">
    <source>
        <dbReference type="Proteomes" id="UP000516230"/>
    </source>
</evidence>
<dbReference type="InterPro" id="IPR022062">
    <property type="entry name" value="DUF3618"/>
</dbReference>
<feature type="transmembrane region" description="Helical" evidence="3">
    <location>
        <begin position="111"/>
        <end position="129"/>
    </location>
</feature>
<accession>A0A7H0I233</accession>
<keyword evidence="1" id="KW-0175">Coiled coil</keyword>
<dbReference type="AlphaFoldDB" id="A0A7H0I233"/>
<reference evidence="4 5" key="1">
    <citation type="submission" date="2020-08" db="EMBL/GenBank/DDBJ databases">
        <title>A novel species.</title>
        <authorList>
            <person name="Gao J."/>
        </authorList>
    </citation>
    <scope>NUCLEOTIDE SEQUENCE [LARGE SCALE GENOMIC DNA]</scope>
    <source>
        <strain evidence="4 5">CRPJ-33</strain>
    </source>
</reference>
<protein>
    <submittedName>
        <fullName evidence="4">DUF3618 domain-containing protein</fullName>
    </submittedName>
</protein>
<keyword evidence="3" id="KW-0472">Membrane</keyword>
<organism evidence="4 5">
    <name type="scientific">Streptomyces genisteinicus</name>
    <dbReference type="NCBI Taxonomy" id="2768068"/>
    <lineage>
        <taxon>Bacteria</taxon>
        <taxon>Bacillati</taxon>
        <taxon>Actinomycetota</taxon>
        <taxon>Actinomycetes</taxon>
        <taxon>Kitasatosporales</taxon>
        <taxon>Streptomycetaceae</taxon>
        <taxon>Streptomyces</taxon>
    </lineage>
</organism>
<gene>
    <name evidence="4" type="ORF">IAG43_30630</name>
</gene>
<evidence type="ECO:0000256" key="3">
    <source>
        <dbReference type="SAM" id="Phobius"/>
    </source>
</evidence>
<keyword evidence="3" id="KW-1133">Transmembrane helix</keyword>
<feature type="region of interest" description="Disordered" evidence="2">
    <location>
        <begin position="1"/>
        <end position="32"/>
    </location>
</feature>
<feature type="coiled-coil region" evidence="1">
    <location>
        <begin position="41"/>
        <end position="79"/>
    </location>
</feature>
<evidence type="ECO:0000256" key="1">
    <source>
        <dbReference type="SAM" id="Coils"/>
    </source>
</evidence>
<dbReference type="KEGG" id="sgj:IAG43_30630"/>
<keyword evidence="5" id="KW-1185">Reference proteome</keyword>
<dbReference type="EMBL" id="CP060825">
    <property type="protein sequence ID" value="QNP66849.1"/>
    <property type="molecule type" value="Genomic_DNA"/>
</dbReference>
<keyword evidence="3" id="KW-0812">Transmembrane</keyword>
<evidence type="ECO:0000313" key="4">
    <source>
        <dbReference type="EMBL" id="QNP66849.1"/>
    </source>
</evidence>
<dbReference type="RefSeq" id="WP_187743905.1">
    <property type="nucleotide sequence ID" value="NZ_CP060825.1"/>
</dbReference>
<evidence type="ECO:0000256" key="2">
    <source>
        <dbReference type="SAM" id="MobiDB-lite"/>
    </source>
</evidence>
<dbReference type="Pfam" id="PF12277">
    <property type="entry name" value="DUF3618"/>
    <property type="match status" value="1"/>
</dbReference>
<proteinExistence type="predicted"/>
<feature type="compositionally biased region" description="Basic and acidic residues" evidence="2">
    <location>
        <begin position="18"/>
        <end position="32"/>
    </location>
</feature>